<sequence>MKYLKIILPLILISGFFIHSNVYAYKYFWGLRVPTNFNEVQSTFSDFRNNYIGQVIPSVKTEVELDVSEEAIFPKDDLIEMEISEKELNVFLSRYAKGKKYQQFTLEEVNVRLVESQIIADVSINQINAKVTLKAIDNGTKLEIVDIDMGESGYLASIKSLIIKSAFKAIQPKIISEYLKDFDSLKIETGKITVFLKKQN</sequence>
<name>A0A2M8EMJ9_UNCKA</name>
<dbReference type="AlphaFoldDB" id="A0A2M8EMJ9"/>
<dbReference type="EMBL" id="PFSJ01000006">
    <property type="protein sequence ID" value="PJC23945.1"/>
    <property type="molecule type" value="Genomic_DNA"/>
</dbReference>
<protein>
    <submittedName>
        <fullName evidence="1">Uncharacterized protein</fullName>
    </submittedName>
</protein>
<accession>A0A2M8EMJ9</accession>
<proteinExistence type="predicted"/>
<evidence type="ECO:0000313" key="2">
    <source>
        <dbReference type="Proteomes" id="UP000229756"/>
    </source>
</evidence>
<dbReference type="Proteomes" id="UP000229756">
    <property type="component" value="Unassembled WGS sequence"/>
</dbReference>
<gene>
    <name evidence="1" type="ORF">CO058_00860</name>
</gene>
<organism evidence="1 2">
    <name type="scientific">candidate division WWE3 bacterium CG_4_9_14_0_2_um_filter_35_11</name>
    <dbReference type="NCBI Taxonomy" id="1975077"/>
    <lineage>
        <taxon>Bacteria</taxon>
        <taxon>Katanobacteria</taxon>
    </lineage>
</organism>
<comment type="caution">
    <text evidence="1">The sequence shown here is derived from an EMBL/GenBank/DDBJ whole genome shotgun (WGS) entry which is preliminary data.</text>
</comment>
<evidence type="ECO:0000313" key="1">
    <source>
        <dbReference type="EMBL" id="PJC23945.1"/>
    </source>
</evidence>
<reference evidence="2" key="1">
    <citation type="submission" date="2017-09" db="EMBL/GenBank/DDBJ databases">
        <title>Depth-based differentiation of microbial function through sediment-hosted aquifers and enrichment of novel symbionts in the deep terrestrial subsurface.</title>
        <authorList>
            <person name="Probst A.J."/>
            <person name="Ladd B."/>
            <person name="Jarett J.K."/>
            <person name="Geller-Mcgrath D.E."/>
            <person name="Sieber C.M.K."/>
            <person name="Emerson J.B."/>
            <person name="Anantharaman K."/>
            <person name="Thomas B.C."/>
            <person name="Malmstrom R."/>
            <person name="Stieglmeier M."/>
            <person name="Klingl A."/>
            <person name="Woyke T."/>
            <person name="Ryan C.M."/>
            <person name="Banfield J.F."/>
        </authorList>
    </citation>
    <scope>NUCLEOTIDE SEQUENCE [LARGE SCALE GENOMIC DNA]</scope>
</reference>